<proteinExistence type="predicted"/>
<reference evidence="1" key="1">
    <citation type="submission" date="2018-05" db="EMBL/GenBank/DDBJ databases">
        <authorList>
            <person name="Lanie J.A."/>
            <person name="Ng W.-L."/>
            <person name="Kazmierczak K.M."/>
            <person name="Andrzejewski T.M."/>
            <person name="Davidsen T.M."/>
            <person name="Wayne K.J."/>
            <person name="Tettelin H."/>
            <person name="Glass J.I."/>
            <person name="Rusch D."/>
            <person name="Podicherti R."/>
            <person name="Tsui H.-C.T."/>
            <person name="Winkler M.E."/>
        </authorList>
    </citation>
    <scope>NUCLEOTIDE SEQUENCE</scope>
</reference>
<accession>A0A382CMW2</accession>
<dbReference type="AlphaFoldDB" id="A0A382CMW2"/>
<name>A0A382CMW2_9ZZZZ</name>
<organism evidence="1">
    <name type="scientific">marine metagenome</name>
    <dbReference type="NCBI Taxonomy" id="408172"/>
    <lineage>
        <taxon>unclassified sequences</taxon>
        <taxon>metagenomes</taxon>
        <taxon>ecological metagenomes</taxon>
    </lineage>
</organism>
<dbReference type="EMBL" id="UINC01034974">
    <property type="protein sequence ID" value="SVB26633.1"/>
    <property type="molecule type" value="Genomic_DNA"/>
</dbReference>
<evidence type="ECO:0000313" key="1">
    <source>
        <dbReference type="EMBL" id="SVB26633.1"/>
    </source>
</evidence>
<gene>
    <name evidence="1" type="ORF">METZ01_LOCUS179487</name>
</gene>
<sequence>TNQGISLGTDATFDDLIDQTETVRDMSAALPFDPLNRGRR</sequence>
<feature type="non-terminal residue" evidence="1">
    <location>
        <position position="1"/>
    </location>
</feature>
<protein>
    <submittedName>
        <fullName evidence="1">Uncharacterized protein</fullName>
    </submittedName>
</protein>